<evidence type="ECO:0000313" key="2">
    <source>
        <dbReference type="Proteomes" id="UP000706124"/>
    </source>
</evidence>
<keyword evidence="2" id="KW-1185">Reference proteome</keyword>
<evidence type="ECO:0000313" key="1">
    <source>
        <dbReference type="EMBL" id="KAG5941566.1"/>
    </source>
</evidence>
<proteinExistence type="predicted"/>
<reference evidence="1 2" key="1">
    <citation type="journal article" date="2020" name="bioRxiv">
        <title>Whole genome comparisons of ergot fungi reveals the divergence and evolution of species within the genus Claviceps are the result of varying mechanisms driving genome evolution and host range expansion.</title>
        <authorList>
            <person name="Wyka S.A."/>
            <person name="Mondo S.J."/>
            <person name="Liu M."/>
            <person name="Dettman J."/>
            <person name="Nalam V."/>
            <person name="Broders K.D."/>
        </authorList>
    </citation>
    <scope>NUCLEOTIDE SEQUENCE [LARGE SCALE GENOMIC DNA]</scope>
    <source>
        <strain evidence="1 2">CCC 1485</strain>
    </source>
</reference>
<accession>A0A9P7MEZ5</accession>
<gene>
    <name evidence="1" type="ORF">E4U60_007824</name>
</gene>
<dbReference type="EMBL" id="SRPO01000094">
    <property type="protein sequence ID" value="KAG5941566.1"/>
    <property type="molecule type" value="Genomic_DNA"/>
</dbReference>
<dbReference type="AlphaFoldDB" id="A0A9P7MEZ5"/>
<dbReference type="Proteomes" id="UP000706124">
    <property type="component" value="Unassembled WGS sequence"/>
</dbReference>
<comment type="caution">
    <text evidence="1">The sequence shown here is derived from an EMBL/GenBank/DDBJ whole genome shotgun (WGS) entry which is preliminary data.</text>
</comment>
<name>A0A9P7MEZ5_9HYPO</name>
<dbReference type="OrthoDB" id="4761172at2759"/>
<protein>
    <submittedName>
        <fullName evidence="1">Uncharacterized protein</fullName>
    </submittedName>
</protein>
<organism evidence="1 2">
    <name type="scientific">Claviceps pazoutovae</name>
    <dbReference type="NCBI Taxonomy" id="1649127"/>
    <lineage>
        <taxon>Eukaryota</taxon>
        <taxon>Fungi</taxon>
        <taxon>Dikarya</taxon>
        <taxon>Ascomycota</taxon>
        <taxon>Pezizomycotina</taxon>
        <taxon>Sordariomycetes</taxon>
        <taxon>Hypocreomycetidae</taxon>
        <taxon>Hypocreales</taxon>
        <taxon>Clavicipitaceae</taxon>
        <taxon>Claviceps</taxon>
    </lineage>
</organism>
<sequence>MSNSKSFFVLKSKAIPVRYGLSRNIQTLLQGLDSYHSGSVDGSELGRLVRLSPRRRAAVANTITKCANILKKDPSEVKTCVDIIEMCTEILDIAGRNLNFIARSQEDPCPHLHASADRQTSTECFPFMKLPMEIRERTMDLMIDNTFRSQTIVPATKAAACRCPKYDRDHVFQTSQMKSVPNLLGKALGEEFYRFFFRKKRFRFRCACELLVHLTNNAHLREHVRHIVVHWCGPKAAEAFSAIPKCLRLEALSINLSKSTLMHLNERAEMMRTYFPIAYRSVRMSDILGIDELLDIRGLREVNVFHIQPKSTSHSVEMDRACLWEMLTRRLTLPQAVNHTLNNGLRQFGN</sequence>